<dbReference type="AlphaFoldDB" id="A0AAW9SXR4"/>
<evidence type="ECO:0000256" key="3">
    <source>
        <dbReference type="ARBA" id="ARBA00022679"/>
    </source>
</evidence>
<dbReference type="RefSeq" id="WP_070841075.1">
    <property type="nucleotide sequence ID" value="NZ_JASOOY020000011.1"/>
</dbReference>
<name>A0AAW9SXR4_CORAY</name>
<evidence type="ECO:0000313" key="11">
    <source>
        <dbReference type="Proteomes" id="UP001223646"/>
    </source>
</evidence>
<keyword evidence="5 9" id="KW-1133">Transmembrane helix</keyword>
<dbReference type="NCBIfam" id="NF038066">
    <property type="entry name" value="MptB"/>
    <property type="match status" value="1"/>
</dbReference>
<accession>A0AAW9SXR4</accession>
<keyword evidence="4 9" id="KW-0812">Transmembrane</keyword>
<feature type="transmembrane region" description="Helical" evidence="9">
    <location>
        <begin position="7"/>
        <end position="25"/>
    </location>
</feature>
<evidence type="ECO:0000313" key="10">
    <source>
        <dbReference type="EMBL" id="MEO3716531.1"/>
    </source>
</evidence>
<comment type="caution">
    <text evidence="10">The sequence shown here is derived from an EMBL/GenBank/DDBJ whole genome shotgun (WGS) entry which is preliminary data.</text>
</comment>
<evidence type="ECO:0000256" key="7">
    <source>
        <dbReference type="ARBA" id="ARBA00043987"/>
    </source>
</evidence>
<feature type="transmembrane region" description="Helical" evidence="9">
    <location>
        <begin position="487"/>
        <end position="505"/>
    </location>
</feature>
<feature type="transmembrane region" description="Helical" evidence="9">
    <location>
        <begin position="366"/>
        <end position="383"/>
    </location>
</feature>
<feature type="transmembrane region" description="Helical" evidence="9">
    <location>
        <begin position="254"/>
        <end position="270"/>
    </location>
</feature>
<evidence type="ECO:0000256" key="1">
    <source>
        <dbReference type="ARBA" id="ARBA00004141"/>
    </source>
</evidence>
<dbReference type="InterPro" id="IPR017822">
    <property type="entry name" value="MptA-like"/>
</dbReference>
<dbReference type="NCBIfam" id="TIGR03459">
    <property type="entry name" value="crt_membr"/>
    <property type="match status" value="1"/>
</dbReference>
<feature type="transmembrane region" description="Helical" evidence="9">
    <location>
        <begin position="427"/>
        <end position="445"/>
    </location>
</feature>
<evidence type="ECO:0000256" key="5">
    <source>
        <dbReference type="ARBA" id="ARBA00022989"/>
    </source>
</evidence>
<dbReference type="GO" id="GO:0016757">
    <property type="term" value="F:glycosyltransferase activity"/>
    <property type="evidence" value="ECO:0007669"/>
    <property type="project" value="UniProtKB-KW"/>
</dbReference>
<gene>
    <name evidence="10" type="ORF">QP460_002855</name>
</gene>
<feature type="transmembrane region" description="Helical" evidence="9">
    <location>
        <begin position="277"/>
        <end position="303"/>
    </location>
</feature>
<evidence type="ECO:0000256" key="9">
    <source>
        <dbReference type="SAM" id="Phobius"/>
    </source>
</evidence>
<feature type="transmembrane region" description="Helical" evidence="9">
    <location>
        <begin position="45"/>
        <end position="67"/>
    </location>
</feature>
<reference evidence="10" key="1">
    <citation type="submission" date="2023-05" db="EMBL/GenBank/DDBJ databases">
        <authorList>
            <person name="Du J."/>
        </authorList>
    </citation>
    <scope>NUCLEOTIDE SEQUENCE</scope>
    <source>
        <strain evidence="10">UMB1064</strain>
    </source>
</reference>
<dbReference type="Proteomes" id="UP001223646">
    <property type="component" value="Unassembled WGS sequence"/>
</dbReference>
<feature type="transmembrane region" description="Helical" evidence="9">
    <location>
        <begin position="323"/>
        <end position="345"/>
    </location>
</feature>
<comment type="similarity">
    <text evidence="7">Belongs to the MptA/B family.</text>
</comment>
<keyword evidence="2" id="KW-0328">Glycosyltransferase</keyword>
<dbReference type="Pfam" id="PF26314">
    <property type="entry name" value="MptA_B_family"/>
    <property type="match status" value="1"/>
</dbReference>
<feature type="transmembrane region" description="Helical" evidence="9">
    <location>
        <begin position="460"/>
        <end position="480"/>
    </location>
</feature>
<evidence type="ECO:0000256" key="6">
    <source>
        <dbReference type="ARBA" id="ARBA00023136"/>
    </source>
</evidence>
<protein>
    <recommendedName>
        <fullName evidence="8">Alpha-(1-&gt;6)-mannopyranosyltransferase A</fullName>
    </recommendedName>
</protein>
<feature type="transmembrane region" description="Helical" evidence="9">
    <location>
        <begin position="196"/>
        <end position="218"/>
    </location>
</feature>
<dbReference type="GO" id="GO:0016020">
    <property type="term" value="C:membrane"/>
    <property type="evidence" value="ECO:0007669"/>
    <property type="project" value="UniProtKB-SubCell"/>
</dbReference>
<reference evidence="10" key="2">
    <citation type="submission" date="2024-05" db="EMBL/GenBank/DDBJ databases">
        <authorList>
            <person name="Wolfe A."/>
        </authorList>
    </citation>
    <scope>NUCLEOTIDE SEQUENCE</scope>
    <source>
        <strain evidence="10">UMB1064</strain>
    </source>
</reference>
<evidence type="ECO:0000256" key="8">
    <source>
        <dbReference type="NCBIfam" id="TIGR03459"/>
    </source>
</evidence>
<proteinExistence type="inferred from homology"/>
<keyword evidence="6 9" id="KW-0472">Membrane</keyword>
<feature type="transmembrane region" description="Helical" evidence="9">
    <location>
        <begin position="395"/>
        <end position="415"/>
    </location>
</feature>
<dbReference type="EMBL" id="JASOOY020000011">
    <property type="protein sequence ID" value="MEO3716531.1"/>
    <property type="molecule type" value="Genomic_DNA"/>
</dbReference>
<keyword evidence="3" id="KW-0808">Transferase</keyword>
<evidence type="ECO:0000256" key="4">
    <source>
        <dbReference type="ARBA" id="ARBA00022692"/>
    </source>
</evidence>
<evidence type="ECO:0000256" key="2">
    <source>
        <dbReference type="ARBA" id="ARBA00022676"/>
    </source>
</evidence>
<sequence>MNLSRSAQLGVYGGILIALGSYGSGANRYRGGLVHALGLDWITYGHGQIFCEIVIWVGIALLLISWLRIGRELLFSTGTIRDIVAGSAHSGDAADAMASANAGGDESTLRRFNSILLAWAIPLALAAPLFSRDVYSYLMQGAMVRDGFDPYTEGAAANPGPMLLEVSADWRNTTTPYGPLHLGIGEVITRLVGDNITVGVILYRIVCLLGFAAIVWSIPRIARELGANPAFAQWLGVLNPLVLLHLIAGMHNEALMVGLVSLALVAALCMERMRGGLVAAVLIGIGVALKATAVLALPFVVWIVLTRSEPITTLHKMLRKIPAIAGVGIALVAVCVGTLAVVTWLTGSSWGWISEISGNTKVINPLAAPSAVAGVVSGVMAWFNDDIGFNVIVSHTRVVSSVIMLVGLVISWFYFRATPRNNVAGMIAAYVVACVFNAVALPWYYASLLTPMGTIRPPRWVIQGTVLFTFILSLSFAGGGNHRFYDVPWMVIITVLGWLAVSWLTTGKFSWKYPWRDDKTTADTDSTVAPLPRSTEVA</sequence>
<organism evidence="10 11">
    <name type="scientific">Corynebacterium amycolatum</name>
    <dbReference type="NCBI Taxonomy" id="43765"/>
    <lineage>
        <taxon>Bacteria</taxon>
        <taxon>Bacillati</taxon>
        <taxon>Actinomycetota</taxon>
        <taxon>Actinomycetes</taxon>
        <taxon>Mycobacteriales</taxon>
        <taxon>Corynebacteriaceae</taxon>
        <taxon>Corynebacterium</taxon>
    </lineage>
</organism>
<comment type="subcellular location">
    <subcellularLocation>
        <location evidence="1">Membrane</location>
        <topology evidence="1">Multi-pass membrane protein</topology>
    </subcellularLocation>
</comment>
<dbReference type="InterPro" id="IPR049829">
    <property type="entry name" value="MptA/B-like"/>
</dbReference>